<dbReference type="Gene3D" id="1.10.1660.10">
    <property type="match status" value="1"/>
</dbReference>
<dbReference type="InterPro" id="IPR000551">
    <property type="entry name" value="MerR-type_HTH_dom"/>
</dbReference>
<dbReference type="AlphaFoldDB" id="A0A3B0YEX9"/>
<accession>A0A3B0YEX9</accession>
<name>A0A3B0YEX9_9ZZZZ</name>
<organism evidence="6">
    <name type="scientific">hydrothermal vent metagenome</name>
    <dbReference type="NCBI Taxonomy" id="652676"/>
    <lineage>
        <taxon>unclassified sequences</taxon>
        <taxon>metagenomes</taxon>
        <taxon>ecological metagenomes</taxon>
    </lineage>
</organism>
<evidence type="ECO:0000256" key="4">
    <source>
        <dbReference type="ARBA" id="ARBA00023163"/>
    </source>
</evidence>
<dbReference type="Pfam" id="PF13411">
    <property type="entry name" value="MerR_1"/>
    <property type="match status" value="1"/>
</dbReference>
<protein>
    <recommendedName>
        <fullName evidence="5">HTH merR-type domain-containing protein</fullName>
    </recommendedName>
</protein>
<evidence type="ECO:0000256" key="1">
    <source>
        <dbReference type="ARBA" id="ARBA00022491"/>
    </source>
</evidence>
<dbReference type="InterPro" id="IPR009061">
    <property type="entry name" value="DNA-bd_dom_put_sf"/>
</dbReference>
<dbReference type="PRINTS" id="PR00040">
    <property type="entry name" value="HTHMERR"/>
</dbReference>
<dbReference type="SMART" id="SM00422">
    <property type="entry name" value="HTH_MERR"/>
    <property type="match status" value="1"/>
</dbReference>
<dbReference type="GO" id="GO:0003677">
    <property type="term" value="F:DNA binding"/>
    <property type="evidence" value="ECO:0007669"/>
    <property type="project" value="UniProtKB-KW"/>
</dbReference>
<keyword evidence="3" id="KW-0238">DNA-binding</keyword>
<dbReference type="EMBL" id="UOFL01000079">
    <property type="protein sequence ID" value="VAW75320.1"/>
    <property type="molecule type" value="Genomic_DNA"/>
</dbReference>
<evidence type="ECO:0000256" key="3">
    <source>
        <dbReference type="ARBA" id="ARBA00023125"/>
    </source>
</evidence>
<dbReference type="SUPFAM" id="SSF46955">
    <property type="entry name" value="Putative DNA-binding domain"/>
    <property type="match status" value="1"/>
</dbReference>
<sequence length="136" mass="15578">MSDETFTIGALASAAAVNLESIRYYERLGLIKQPRKPVNGYRQYPHEFIKRIRFIKQAQVYGFSLKEVKDLLSMGDGRCHDVQNKAVEKREYISAQITDLKRLMTTLDELIESCRCNESGLACPIINTLGQPHEER</sequence>
<proteinExistence type="predicted"/>
<feature type="domain" description="HTH merR-type" evidence="5">
    <location>
        <begin position="5"/>
        <end position="74"/>
    </location>
</feature>
<evidence type="ECO:0000256" key="2">
    <source>
        <dbReference type="ARBA" id="ARBA00023015"/>
    </source>
</evidence>
<dbReference type="InterPro" id="IPR047057">
    <property type="entry name" value="MerR_fam"/>
</dbReference>
<keyword evidence="1" id="KW-0678">Repressor</keyword>
<reference evidence="6" key="1">
    <citation type="submission" date="2018-06" db="EMBL/GenBank/DDBJ databases">
        <authorList>
            <person name="Zhirakovskaya E."/>
        </authorList>
    </citation>
    <scope>NUCLEOTIDE SEQUENCE</scope>
</reference>
<dbReference type="PROSITE" id="PS50937">
    <property type="entry name" value="HTH_MERR_2"/>
    <property type="match status" value="1"/>
</dbReference>
<gene>
    <name evidence="6" type="ORF">MNBD_GAMMA12-2781</name>
</gene>
<dbReference type="PANTHER" id="PTHR30204">
    <property type="entry name" value="REDOX-CYCLING DRUG-SENSING TRANSCRIPTIONAL ACTIVATOR SOXR"/>
    <property type="match status" value="1"/>
</dbReference>
<dbReference type="PANTHER" id="PTHR30204:SF69">
    <property type="entry name" value="MERR-FAMILY TRANSCRIPTIONAL REGULATOR"/>
    <property type="match status" value="1"/>
</dbReference>
<keyword evidence="4" id="KW-0804">Transcription</keyword>
<evidence type="ECO:0000259" key="5">
    <source>
        <dbReference type="PROSITE" id="PS50937"/>
    </source>
</evidence>
<evidence type="ECO:0000313" key="6">
    <source>
        <dbReference type="EMBL" id="VAW75320.1"/>
    </source>
</evidence>
<keyword evidence="2" id="KW-0805">Transcription regulation</keyword>
<dbReference type="GO" id="GO:0003700">
    <property type="term" value="F:DNA-binding transcription factor activity"/>
    <property type="evidence" value="ECO:0007669"/>
    <property type="project" value="InterPro"/>
</dbReference>